<keyword evidence="5" id="KW-0479">Metal-binding</keyword>
<keyword evidence="15" id="KW-1185">Reference proteome</keyword>
<dbReference type="AlphaFoldDB" id="A0A1M5TB29"/>
<evidence type="ECO:0000256" key="4">
    <source>
        <dbReference type="ARBA" id="ARBA00022722"/>
    </source>
</evidence>
<comment type="similarity">
    <text evidence="11">Belongs to the ribonuclease M5 family.</text>
</comment>
<evidence type="ECO:0000256" key="9">
    <source>
        <dbReference type="ARBA" id="ARBA00022842"/>
    </source>
</evidence>
<dbReference type="GO" id="GO:0046872">
    <property type="term" value="F:metal ion binding"/>
    <property type="evidence" value="ECO:0007669"/>
    <property type="project" value="UniProtKB-KW"/>
</dbReference>
<protein>
    <recommendedName>
        <fullName evidence="11 12">Ribonuclease M5</fullName>
        <ecNumber evidence="11 12">3.1.26.8</ecNumber>
    </recommendedName>
    <alternativeName>
        <fullName evidence="11">RNase M5</fullName>
    </alternativeName>
    <alternativeName>
        <fullName evidence="11">Ribosomal RNA terminal maturase M5</fullName>
    </alternativeName>
</protein>
<dbReference type="PROSITE" id="PS50880">
    <property type="entry name" value="TOPRIM"/>
    <property type="match status" value="1"/>
</dbReference>
<dbReference type="CDD" id="cd01027">
    <property type="entry name" value="TOPRIM_RNase_M5_like"/>
    <property type="match status" value="1"/>
</dbReference>
<dbReference type="InterPro" id="IPR034141">
    <property type="entry name" value="TOPRIM_RNase_M5-like"/>
</dbReference>
<keyword evidence="10 11" id="KW-0694">RNA-binding</keyword>
<keyword evidence="3 11" id="KW-0698">rRNA processing</keyword>
<keyword evidence="7 11" id="KW-0255">Endonuclease</keyword>
<dbReference type="Proteomes" id="UP000184032">
    <property type="component" value="Unassembled WGS sequence"/>
</dbReference>
<accession>A0A1M5TB29</accession>
<dbReference type="PANTHER" id="PTHR39156:SF1">
    <property type="entry name" value="RIBONUCLEASE M5"/>
    <property type="match status" value="1"/>
</dbReference>
<dbReference type="Gene3D" id="3.40.1360.10">
    <property type="match status" value="1"/>
</dbReference>
<dbReference type="OrthoDB" id="9791329at2"/>
<evidence type="ECO:0000256" key="6">
    <source>
        <dbReference type="ARBA" id="ARBA00022730"/>
    </source>
</evidence>
<comment type="subcellular location">
    <subcellularLocation>
        <location evidence="11">Cytoplasm</location>
    </subcellularLocation>
</comment>
<organism evidence="14 15">
    <name type="scientific">Anaerosphaera aminiphila DSM 21120</name>
    <dbReference type="NCBI Taxonomy" id="1120995"/>
    <lineage>
        <taxon>Bacteria</taxon>
        <taxon>Bacillati</taxon>
        <taxon>Bacillota</taxon>
        <taxon>Tissierellia</taxon>
        <taxon>Tissierellales</taxon>
        <taxon>Peptoniphilaceae</taxon>
        <taxon>Anaerosphaera</taxon>
    </lineage>
</organism>
<dbReference type="STRING" id="1120995.SAMN02745245_01421"/>
<dbReference type="EC" id="3.1.26.8" evidence="11 12"/>
<dbReference type="InterPro" id="IPR004466">
    <property type="entry name" value="RNase_M5"/>
</dbReference>
<dbReference type="GO" id="GO:0005737">
    <property type="term" value="C:cytoplasm"/>
    <property type="evidence" value="ECO:0007669"/>
    <property type="project" value="UniProtKB-SubCell"/>
</dbReference>
<evidence type="ECO:0000313" key="15">
    <source>
        <dbReference type="Proteomes" id="UP000184032"/>
    </source>
</evidence>
<evidence type="ECO:0000256" key="11">
    <source>
        <dbReference type="HAMAP-Rule" id="MF_01469"/>
    </source>
</evidence>
<dbReference type="RefSeq" id="WP_073185017.1">
    <property type="nucleotide sequence ID" value="NZ_FQXI01000010.1"/>
</dbReference>
<evidence type="ECO:0000256" key="1">
    <source>
        <dbReference type="ARBA" id="ARBA00022490"/>
    </source>
</evidence>
<proteinExistence type="inferred from homology"/>
<comment type="function">
    <text evidence="11">Required for correct processing of both the 5' and 3' ends of 5S rRNA precursor. Cleaves both sides of a double-stranded region yielding mature 5S rRNA in one step.</text>
</comment>
<evidence type="ECO:0000256" key="2">
    <source>
        <dbReference type="ARBA" id="ARBA00022517"/>
    </source>
</evidence>
<evidence type="ECO:0000256" key="12">
    <source>
        <dbReference type="NCBIfam" id="TIGR00334"/>
    </source>
</evidence>
<dbReference type="SUPFAM" id="SSF110455">
    <property type="entry name" value="Toprim domain"/>
    <property type="match status" value="1"/>
</dbReference>
<feature type="domain" description="Toprim" evidence="13">
    <location>
        <begin position="3"/>
        <end position="86"/>
    </location>
</feature>
<evidence type="ECO:0000256" key="7">
    <source>
        <dbReference type="ARBA" id="ARBA00022759"/>
    </source>
</evidence>
<keyword evidence="2 11" id="KW-0690">Ribosome biogenesis</keyword>
<dbReference type="Pfam" id="PF01751">
    <property type="entry name" value="Toprim"/>
    <property type="match status" value="1"/>
</dbReference>
<keyword evidence="4 11" id="KW-0540">Nuclease</keyword>
<name>A0A1M5TB29_9FIRM</name>
<keyword evidence="9" id="KW-0460">Magnesium</keyword>
<evidence type="ECO:0000256" key="3">
    <source>
        <dbReference type="ARBA" id="ARBA00022552"/>
    </source>
</evidence>
<dbReference type="EMBL" id="FQXI01000010">
    <property type="protein sequence ID" value="SHH47997.1"/>
    <property type="molecule type" value="Genomic_DNA"/>
</dbReference>
<sequence length="182" mass="20310">MIKEVIVVEGKDDIAAVKVAVEAEVIATHGFGYGKKLLALLEDINKRRGIIIFTDPDYMGNKIRNDISHHVKGAKHAFLPQGQATKKDDIGIENACAEDIRVAIEKARPNYEEKTAEFTKRDLIDYGLTGVENSSEKREKVAQVLRIGHGNSKQFLNKLNGFKISREEFIKAVEAVEYGKTI</sequence>
<keyword evidence="6 11" id="KW-0699">rRNA-binding</keyword>
<gene>
    <name evidence="11" type="primary">rnmV</name>
    <name evidence="14" type="ORF">SAMN02745245_01421</name>
</gene>
<evidence type="ECO:0000256" key="8">
    <source>
        <dbReference type="ARBA" id="ARBA00022801"/>
    </source>
</evidence>
<dbReference type="HAMAP" id="MF_01469">
    <property type="entry name" value="RNase_M5"/>
    <property type="match status" value="1"/>
</dbReference>
<evidence type="ECO:0000259" key="13">
    <source>
        <dbReference type="PROSITE" id="PS50880"/>
    </source>
</evidence>
<dbReference type="GO" id="GO:0019843">
    <property type="term" value="F:rRNA binding"/>
    <property type="evidence" value="ECO:0007669"/>
    <property type="project" value="UniProtKB-KW"/>
</dbReference>
<reference evidence="14 15" key="1">
    <citation type="submission" date="2016-11" db="EMBL/GenBank/DDBJ databases">
        <authorList>
            <person name="Jaros S."/>
            <person name="Januszkiewicz K."/>
            <person name="Wedrychowicz H."/>
        </authorList>
    </citation>
    <scope>NUCLEOTIDE SEQUENCE [LARGE SCALE GENOMIC DNA]</scope>
    <source>
        <strain evidence="14 15">DSM 21120</strain>
    </source>
</reference>
<dbReference type="Pfam" id="PF13331">
    <property type="entry name" value="DUF4093"/>
    <property type="match status" value="1"/>
</dbReference>
<dbReference type="InterPro" id="IPR006171">
    <property type="entry name" value="TOPRIM_dom"/>
</dbReference>
<dbReference type="InterPro" id="IPR025156">
    <property type="entry name" value="RNase_M5_C"/>
</dbReference>
<evidence type="ECO:0000256" key="10">
    <source>
        <dbReference type="ARBA" id="ARBA00022884"/>
    </source>
</evidence>
<evidence type="ECO:0000256" key="5">
    <source>
        <dbReference type="ARBA" id="ARBA00022723"/>
    </source>
</evidence>
<keyword evidence="1 11" id="KW-0963">Cytoplasm</keyword>
<dbReference type="SMART" id="SM00493">
    <property type="entry name" value="TOPRIM"/>
    <property type="match status" value="1"/>
</dbReference>
<evidence type="ECO:0000313" key="14">
    <source>
        <dbReference type="EMBL" id="SHH47997.1"/>
    </source>
</evidence>
<dbReference type="GO" id="GO:0043822">
    <property type="term" value="F:ribonuclease M5 activity"/>
    <property type="evidence" value="ECO:0007669"/>
    <property type="project" value="UniProtKB-UniRule"/>
</dbReference>
<keyword evidence="8 11" id="KW-0378">Hydrolase</keyword>
<dbReference type="GO" id="GO:0006364">
    <property type="term" value="P:rRNA processing"/>
    <property type="evidence" value="ECO:0007669"/>
    <property type="project" value="UniProtKB-UniRule"/>
</dbReference>
<comment type="catalytic activity">
    <reaction evidence="11">
        <text>Endonucleolytic cleavage of RNA, removing 21 and 42 nucleotides, respectively, from the 5'- and 3'-termini of a 5S-rRNA precursor.</text>
        <dbReference type="EC" id="3.1.26.8"/>
    </reaction>
</comment>
<dbReference type="NCBIfam" id="TIGR00334">
    <property type="entry name" value="5S_RNA_mat_M5"/>
    <property type="match status" value="1"/>
</dbReference>
<dbReference type="PANTHER" id="PTHR39156">
    <property type="entry name" value="RIBONUCLEASE M5"/>
    <property type="match status" value="1"/>
</dbReference>